<dbReference type="InterPro" id="IPR031325">
    <property type="entry name" value="RHS_repeat"/>
</dbReference>
<keyword evidence="3" id="KW-0472">Membrane</keyword>
<feature type="transmembrane region" description="Helical" evidence="3">
    <location>
        <begin position="1377"/>
        <end position="1401"/>
    </location>
</feature>
<dbReference type="HOGENOM" id="CLU_002146_1_0_6"/>
<dbReference type="STRING" id="1357279.N018_09700"/>
<dbReference type="InterPro" id="IPR050708">
    <property type="entry name" value="T6SS_VgrG/RHS"/>
</dbReference>
<accession>W0MUL3</accession>
<feature type="compositionally biased region" description="Polar residues" evidence="2">
    <location>
        <begin position="1532"/>
        <end position="1552"/>
    </location>
</feature>
<dbReference type="Pfam" id="PF25023">
    <property type="entry name" value="TEN_YD-shell"/>
    <property type="match status" value="1"/>
</dbReference>
<evidence type="ECO:0000313" key="6">
    <source>
        <dbReference type="Proteomes" id="UP000019089"/>
    </source>
</evidence>
<dbReference type="NCBIfam" id="TIGR03696">
    <property type="entry name" value="Rhs_assc_core"/>
    <property type="match status" value="1"/>
</dbReference>
<reference evidence="5 6" key="1">
    <citation type="submission" date="2013-12" db="EMBL/GenBank/DDBJ databases">
        <title>Interactions Between Genome Architecture and Virulence Genes in Pseudomonas syringae, strain CC1557 as a model.</title>
        <authorList>
            <person name="Baltrus D."/>
            <person name="Hockett K."/>
            <person name="Karlsrud E."/>
            <person name="Dougherty K."/>
            <person name="Nishimura M."/>
        </authorList>
    </citation>
    <scope>NUCLEOTIDE SEQUENCE [LARGE SCALE GENOMIC DNA]</scope>
    <source>
        <strain evidence="5 6">CC1557</strain>
    </source>
</reference>
<feature type="transmembrane region" description="Helical" evidence="3">
    <location>
        <begin position="1442"/>
        <end position="1463"/>
    </location>
</feature>
<feature type="compositionally biased region" description="Pro residues" evidence="2">
    <location>
        <begin position="1559"/>
        <end position="1570"/>
    </location>
</feature>
<dbReference type="KEGG" id="psyr:N018_09700"/>
<dbReference type="eggNOG" id="COG3209">
    <property type="taxonomic scope" value="Bacteria"/>
</dbReference>
<dbReference type="Proteomes" id="UP000019089">
    <property type="component" value="Chromosome"/>
</dbReference>
<feature type="region of interest" description="Disordered" evidence="2">
    <location>
        <begin position="1532"/>
        <end position="1594"/>
    </location>
</feature>
<protein>
    <submittedName>
        <fullName evidence="5">Sugar-binding protein</fullName>
    </submittedName>
</protein>
<keyword evidence="1" id="KW-0677">Repeat</keyword>
<dbReference type="RefSeq" id="WP_025389419.1">
    <property type="nucleotide sequence ID" value="NZ_CP007014.1"/>
</dbReference>
<dbReference type="EMBL" id="CP007014">
    <property type="protein sequence ID" value="AHG40506.1"/>
    <property type="molecule type" value="Genomic_DNA"/>
</dbReference>
<gene>
    <name evidence="5" type="ORF">N018_09700</name>
</gene>
<evidence type="ECO:0000256" key="1">
    <source>
        <dbReference type="ARBA" id="ARBA00022737"/>
    </source>
</evidence>
<evidence type="ECO:0000256" key="3">
    <source>
        <dbReference type="SAM" id="Phobius"/>
    </source>
</evidence>
<dbReference type="PANTHER" id="PTHR32305:SF15">
    <property type="entry name" value="PROTEIN RHSA-RELATED"/>
    <property type="match status" value="1"/>
</dbReference>
<feature type="region of interest" description="Disordered" evidence="2">
    <location>
        <begin position="1478"/>
        <end position="1511"/>
    </location>
</feature>
<evidence type="ECO:0000313" key="5">
    <source>
        <dbReference type="EMBL" id="AHG40506.1"/>
    </source>
</evidence>
<keyword evidence="3" id="KW-0812">Transmembrane</keyword>
<feature type="domain" description="Teneurin-like YD-shell" evidence="4">
    <location>
        <begin position="1029"/>
        <end position="1343"/>
    </location>
</feature>
<evidence type="ECO:0000256" key="2">
    <source>
        <dbReference type="SAM" id="MobiDB-lite"/>
    </source>
</evidence>
<name>W0MUL3_PSESX</name>
<dbReference type="InterPro" id="IPR056823">
    <property type="entry name" value="TEN-like_YD-shell"/>
</dbReference>
<dbReference type="PANTHER" id="PTHR32305">
    <property type="match status" value="1"/>
</dbReference>
<dbReference type="Pfam" id="PF05593">
    <property type="entry name" value="RHS_repeat"/>
    <property type="match status" value="1"/>
</dbReference>
<evidence type="ECO:0000259" key="4">
    <source>
        <dbReference type="Pfam" id="PF25023"/>
    </source>
</evidence>
<sequence length="1637" mass="179456">MLTPTVHSNAFNFLSFVQAGVDPRTGQYTCSISLPELKANHLCGPIVPLSLGFSPMNSRDTGFGKGWGLQLSHFDPATSILSLSTGETFRIDGTKGAPTVPERKIDSFHFSFEADDQYRVVHKSGLVEILGKILGSDAAWVTQMYSAEGHRVDLSYTLYGGEALLQQISDDYGTLLSVKRNGPLSTDIHLHPDKGPDGTPLASFNLILDGGKLVSIALPTANKASWRFVYDQPLEYLYITELRTPLGGHELISYDPQGHQFPENLHPSLPRVERHEQRPGFSQPAVERRFSYSNENFLGFAASGLIWDDKGLDNLYRADPAYTYSSTETLWVQGQALRSTTRTFNNFHLLTAETVTQNDNVLTTQTTYHSTPGQSFIDQPAQCQLPDSVLKIWYHPSASSQTHEETTRTTFDTFGNLLTQENPDGTVETSRYYPAAGGDGCPPDPHGFVRNLQDKTITPAANALGEAPVLRSAYRYALQTGVGAGSTPDWLAIDDETLLHVLAGSETELQRTAFTYIDEPADRYLHGRKLQETQTLNGQSSITDYAYQRTKGTRAGESVQHTMISLSTDFDKVRKSYTLEHSLLNGQPLLNRDDNDVEIAYRYDVLGRVTEETVSPGTEFEAARQYDYLLCARDGQQAEQTVTNVKSIKTRTLMDGNNRVIEEFRQGADESQPEVYRKTYSASYDARGLLVSDTVSDWLLRDAVLRELPLNSTYQYDDWGEQCSVTGTDKVTQITESNPILKTVRSWVQSSDATPLITGMSEVKTNTFGKPEWSKALDASGSMVSQIDYLYDGLGRCIEEIDPMQQSTLFSYDARSRLAKTTLPDRTVLEKDYAGHSTQALPISIRVTAADASVTTLLGEQSYDGLDRQTHIKVGPRTTRYLYDGGQMQVDRLITPGDRTIHYKYRLGLTDQPVQTIADDEQADFTYDSATASISSSQNSSSRSEFDYDLFGQLKRERRIESGQTWETVFSTSLGGRQLGRLDASGLHTAYEYDPQGRIKSAKQGQLQAAFEYSSLGQAHRTITTDLSSGHTLQTTVGYDDQGREVERTVELQGQETHRISQTWRPDGKLLTRHLQAEKRSLLDERFEYDIRGRLHVHTCGGERPPQDRYRNPIQQQRFYFDALDNITKVSSSFVDGSSDEATFYFASNDPTQLERIVHTHAAYPGSVSLIYDVEGNLVRDENAQHLAYDSQSRLLHVTTVEKALAGQYRYDAHNHLVAVQQAKQDETLRFYQGERLAALVQGSETTSFLYDGANPLGQQVFGNDHQTVLFMSDAKQTILAESQAEQLRTAVYSAYGERNPDSDLNSLLGFNGEVRDEISGWYLLGRGYRAYNPTLMRFHSPDSLSPFGAGGLNPYVYCLGDPIGLVDPTGHMSRGLLLGLNIAGLLLGIIGTVATGGVTAPALSVQFVLFAGAQTAGVAAVVTGSVGLYTPDLQAKKVLGGISTALGIASLLTGAAAIATGVSKWSGKGANMAGAVEASGPPFKNPLANPSRGKVGSSSSDWGFGSTGTIERESESINMNLFDYPKTVKNVATQTPHTPPRSTVSAANTVTPPSSQLPSPPPPPPPPPSHSSSLTAGGRPPASSSSVPKQLTQTASADNELLRLINASGGKALPTGKVLIAGEHIVRRLKIIRTTS</sequence>
<feature type="compositionally biased region" description="Polar residues" evidence="2">
    <location>
        <begin position="1583"/>
        <end position="1594"/>
    </location>
</feature>
<organism evidence="5 6">
    <name type="scientific">Pseudomonas syringae CC1557</name>
    <dbReference type="NCBI Taxonomy" id="1357279"/>
    <lineage>
        <taxon>Bacteria</taxon>
        <taxon>Pseudomonadati</taxon>
        <taxon>Pseudomonadota</taxon>
        <taxon>Gammaproteobacteria</taxon>
        <taxon>Pseudomonadales</taxon>
        <taxon>Pseudomonadaceae</taxon>
        <taxon>Pseudomonas</taxon>
        <taxon>Pseudomonas syringae</taxon>
    </lineage>
</organism>
<dbReference type="Gene3D" id="2.180.10.10">
    <property type="entry name" value="RHS repeat-associated core"/>
    <property type="match status" value="3"/>
</dbReference>
<feature type="transmembrane region" description="Helical" evidence="3">
    <location>
        <begin position="1408"/>
        <end position="1430"/>
    </location>
</feature>
<proteinExistence type="predicted"/>
<dbReference type="InterPro" id="IPR022385">
    <property type="entry name" value="Rhs_assc_core"/>
</dbReference>
<keyword evidence="3" id="KW-1133">Transmembrane helix</keyword>